<accession>A0A1I4XSP0</accession>
<sequence>MKNYSDQFINTIKLGIENNVSILDQLINWGNENLRYEEKDQFLLKIKNSKNVFHRIFENIESKPVMAVFGGSQVGKSYLIKNLLSSEGQPFLIKNNEIDYDFLKDINPPGVGAESTGVVTRFTIDQNLKFPDFPIQIKLLSAKDILIIVLDSFFLDLKKIKKYVTLSDLNEHIEQFEQNISDNQQDYLTDFDVLEIKEYFENHLSKHTILFESLRESKFFERVGTIIKNYSQNQWLLIFSILWLKNDNLNQLYSLLIDSLVKFNFSKNAFIKFNEVLRGGGEILDVQRLKEIYTSSIITEVKTEDGQVVQILQSLITALTSELIFTVPKELVDEKPFLKQSDLLDFPGARSRLAIEIEDIDSQIVPDMLLRGKVSYLFNKYSDNYSINNLLFCTNDKQLDVNEIPALLFNWIKNNIGENKIERSNALQNTEVPPLFVIFTFFNNQLKFDTTNDLHYKEDSDSLNYKWDTRFNRFFKNEIVTQTKDWDTEWTLMNHHFQNFYLLRDYKYSVDTFDGFETEDRETNLKSERVDYLNALKTSFENFEFVNKHFKNPTDVWEDSTSLNSDGSLRIINNLNLVSNNHTKTNYYLNRLNELITDIKSFLESLVHSDDVSVIRANRMKDTNTFQFSFNNILTKDTNAFNSFLKIIGTDSVENFNLLNENIVVDSSQVINNSFDQSNILLLQYPELKNAKSYQEALEILKSSLWLGTNEEVEDFLHNQNIDKTKLFEQKVSKSKTEIYTELIFENWKSKIMNFSNYQYFTNNGLSQSSIVFLADHLFSIIKNRNIESKLIKVLNDIVSETESNRGIEEFLAETFSIIINDITINFDLDFFSKDEISEINKMPNYRQFINYQKFNVEPNNDLSNLFEESAILNSEAIMLEKYTKWIEFLRISLLVNCGFVNYDEQANLQLKSYIQNLTNFNPQSEYE</sequence>
<dbReference type="RefSeq" id="WP_092908553.1">
    <property type="nucleotide sequence ID" value="NZ_FOUZ01000009.1"/>
</dbReference>
<proteinExistence type="predicted"/>
<gene>
    <name evidence="1" type="ORF">SAMN05421738_109137</name>
</gene>
<evidence type="ECO:0000313" key="1">
    <source>
        <dbReference type="EMBL" id="SFN28299.1"/>
    </source>
</evidence>
<organism evidence="1 2">
    <name type="scientific">Algoriella xinjiangensis</name>
    <dbReference type="NCBI Taxonomy" id="684065"/>
    <lineage>
        <taxon>Bacteria</taxon>
        <taxon>Pseudomonadati</taxon>
        <taxon>Bacteroidota</taxon>
        <taxon>Flavobacteriia</taxon>
        <taxon>Flavobacteriales</taxon>
        <taxon>Weeksellaceae</taxon>
        <taxon>Algoriella</taxon>
    </lineage>
</organism>
<dbReference type="InterPro" id="IPR017030">
    <property type="entry name" value="Vir_effector_SfrC"/>
</dbReference>
<dbReference type="STRING" id="684065.SAMN05421738_109137"/>
<reference evidence="2" key="1">
    <citation type="submission" date="2016-10" db="EMBL/GenBank/DDBJ databases">
        <authorList>
            <person name="Varghese N."/>
            <person name="Submissions S."/>
        </authorList>
    </citation>
    <scope>NUCLEOTIDE SEQUENCE [LARGE SCALE GENOMIC DNA]</scope>
    <source>
        <strain evidence="2">XJ109</strain>
    </source>
</reference>
<dbReference type="AlphaFoldDB" id="A0A1I4XSP0"/>
<dbReference type="Proteomes" id="UP000199149">
    <property type="component" value="Unassembled WGS sequence"/>
</dbReference>
<name>A0A1I4XSP0_9FLAO</name>
<dbReference type="Pfam" id="PF10139">
    <property type="entry name" value="Virul_Fac"/>
    <property type="match status" value="1"/>
</dbReference>
<protein>
    <submittedName>
        <fullName evidence="1">Putative virulence factor</fullName>
    </submittedName>
</protein>
<evidence type="ECO:0000313" key="2">
    <source>
        <dbReference type="Proteomes" id="UP000199149"/>
    </source>
</evidence>
<dbReference type="EMBL" id="FOUZ01000009">
    <property type="protein sequence ID" value="SFN28299.1"/>
    <property type="molecule type" value="Genomic_DNA"/>
</dbReference>
<dbReference type="OrthoDB" id="1060501at2"/>
<keyword evidence="2" id="KW-1185">Reference proteome</keyword>